<evidence type="ECO:0000313" key="2">
    <source>
        <dbReference type="EMBL" id="KAF6285937.1"/>
    </source>
</evidence>
<protein>
    <submittedName>
        <fullName evidence="2">Uncharacterized protein</fullName>
    </submittedName>
</protein>
<comment type="caution">
    <text evidence="2">The sequence shown here is derived from an EMBL/GenBank/DDBJ whole genome shotgun (WGS) entry which is preliminary data.</text>
</comment>
<feature type="region of interest" description="Disordered" evidence="1">
    <location>
        <begin position="17"/>
        <end position="60"/>
    </location>
</feature>
<feature type="region of interest" description="Disordered" evidence="1">
    <location>
        <begin position="118"/>
        <end position="150"/>
    </location>
</feature>
<dbReference type="Proteomes" id="UP000527355">
    <property type="component" value="Unassembled WGS sequence"/>
</dbReference>
<sequence length="225" mass="23683">MAAEGGRKGCFVFPSHSCSHRSRSSQGGKSGPRGAACQVQPHKGALAKTRGPPWRGPTRGWEAALSPVGSCLWPSISPRTASCRSGSLEGGWWLASLVFPLLPVTSSLLSRAWQSRGEGPWEEQTQDALSEAQRGAGSPSGHTGRFGRRALSPSCKLGSLRLRAGSFRWSPRREVPAPAGAVSQAGAPQACHSQCSPALLLAALGAESVFPPWKTGRLKCSLLCF</sequence>
<evidence type="ECO:0000256" key="1">
    <source>
        <dbReference type="SAM" id="MobiDB-lite"/>
    </source>
</evidence>
<name>A0A7J7SCR5_MYOMY</name>
<reference evidence="2 3" key="1">
    <citation type="journal article" date="2020" name="Nature">
        <title>Six reference-quality genomes reveal evolution of bat adaptations.</title>
        <authorList>
            <person name="Jebb D."/>
            <person name="Huang Z."/>
            <person name="Pippel M."/>
            <person name="Hughes G.M."/>
            <person name="Lavrichenko K."/>
            <person name="Devanna P."/>
            <person name="Winkler S."/>
            <person name="Jermiin L.S."/>
            <person name="Skirmuntt E.C."/>
            <person name="Katzourakis A."/>
            <person name="Burkitt-Gray L."/>
            <person name="Ray D.A."/>
            <person name="Sullivan K.A.M."/>
            <person name="Roscito J.G."/>
            <person name="Kirilenko B.M."/>
            <person name="Davalos L.M."/>
            <person name="Corthals A.P."/>
            <person name="Power M.L."/>
            <person name="Jones G."/>
            <person name="Ransome R.D."/>
            <person name="Dechmann D.K.N."/>
            <person name="Locatelli A.G."/>
            <person name="Puechmaille S.J."/>
            <person name="Fedrigo O."/>
            <person name="Jarvis E.D."/>
            <person name="Hiller M."/>
            <person name="Vernes S.C."/>
            <person name="Myers E.W."/>
            <person name="Teeling E.C."/>
        </authorList>
    </citation>
    <scope>NUCLEOTIDE SEQUENCE [LARGE SCALE GENOMIC DNA]</scope>
    <source>
        <strain evidence="2">MMyoMyo1</strain>
        <tissue evidence="2">Flight muscle</tissue>
    </source>
</reference>
<proteinExistence type="predicted"/>
<organism evidence="2 3">
    <name type="scientific">Myotis myotis</name>
    <name type="common">Greater mouse-eared bat</name>
    <name type="synonym">Vespertilio myotis</name>
    <dbReference type="NCBI Taxonomy" id="51298"/>
    <lineage>
        <taxon>Eukaryota</taxon>
        <taxon>Metazoa</taxon>
        <taxon>Chordata</taxon>
        <taxon>Craniata</taxon>
        <taxon>Vertebrata</taxon>
        <taxon>Euteleostomi</taxon>
        <taxon>Mammalia</taxon>
        <taxon>Eutheria</taxon>
        <taxon>Laurasiatheria</taxon>
        <taxon>Chiroptera</taxon>
        <taxon>Yangochiroptera</taxon>
        <taxon>Vespertilionidae</taxon>
        <taxon>Myotis</taxon>
    </lineage>
</organism>
<keyword evidence="3" id="KW-1185">Reference proteome</keyword>
<gene>
    <name evidence="2" type="ORF">mMyoMyo1_009496</name>
</gene>
<accession>A0A7J7SCR5</accession>
<dbReference type="AlphaFoldDB" id="A0A7J7SCR5"/>
<evidence type="ECO:0000313" key="3">
    <source>
        <dbReference type="Proteomes" id="UP000527355"/>
    </source>
</evidence>
<dbReference type="EMBL" id="JABWUV010000019">
    <property type="protein sequence ID" value="KAF6285937.1"/>
    <property type="molecule type" value="Genomic_DNA"/>
</dbReference>